<evidence type="ECO:0000313" key="12">
    <source>
        <dbReference type="Proteomes" id="UP000607653"/>
    </source>
</evidence>
<dbReference type="Pfam" id="PF04937">
    <property type="entry name" value="DUF659"/>
    <property type="match status" value="1"/>
</dbReference>
<name>A0A822YTC7_NELNU</name>
<dbReference type="PANTHER" id="PTHR32166">
    <property type="entry name" value="OSJNBA0013A04.12 PROTEIN"/>
    <property type="match status" value="1"/>
</dbReference>
<keyword evidence="4" id="KW-0862">Zinc</keyword>
<evidence type="ECO:0000256" key="1">
    <source>
        <dbReference type="ARBA" id="ARBA00004123"/>
    </source>
</evidence>
<reference evidence="11 12" key="1">
    <citation type="journal article" date="2020" name="Mol. Biol. Evol.">
        <title>Distinct Expression and Methylation Patterns for Genes with Different Fates following a Single Whole-Genome Duplication in Flowering Plants.</title>
        <authorList>
            <person name="Shi T."/>
            <person name="Rahmani R.S."/>
            <person name="Gugger P.F."/>
            <person name="Wang M."/>
            <person name="Li H."/>
            <person name="Zhang Y."/>
            <person name="Li Z."/>
            <person name="Wang Q."/>
            <person name="Van de Peer Y."/>
            <person name="Marchal K."/>
            <person name="Chen J."/>
        </authorList>
    </citation>
    <scope>NUCLEOTIDE SEQUENCE [LARGE SCALE GENOMIC DNA]</scope>
    <source>
        <tissue evidence="11">Leaf</tissue>
    </source>
</reference>
<dbReference type="GO" id="GO:0005634">
    <property type="term" value="C:nucleus"/>
    <property type="evidence" value="ECO:0007669"/>
    <property type="project" value="UniProtKB-SubCell"/>
</dbReference>
<evidence type="ECO:0000256" key="2">
    <source>
        <dbReference type="ARBA" id="ARBA00022723"/>
    </source>
</evidence>
<comment type="subcellular location">
    <subcellularLocation>
        <location evidence="1">Nucleus</location>
    </subcellularLocation>
</comment>
<dbReference type="GO" id="GO:0003677">
    <property type="term" value="F:DNA binding"/>
    <property type="evidence" value="ECO:0007669"/>
    <property type="project" value="UniProtKB-KW"/>
</dbReference>
<feature type="domain" description="HAT C-terminal dimerisation" evidence="10">
    <location>
        <begin position="494"/>
        <end position="561"/>
    </location>
</feature>
<feature type="region of interest" description="Disordered" evidence="7">
    <location>
        <begin position="130"/>
        <end position="152"/>
    </location>
</feature>
<feature type="domain" description="BED-type" evidence="8">
    <location>
        <begin position="31"/>
        <end position="74"/>
    </location>
</feature>
<evidence type="ECO:0008006" key="13">
    <source>
        <dbReference type="Google" id="ProtNLM"/>
    </source>
</evidence>
<keyword evidence="3" id="KW-0863">Zinc-finger</keyword>
<dbReference type="InterPro" id="IPR003656">
    <property type="entry name" value="Znf_BED"/>
</dbReference>
<evidence type="ECO:0000259" key="10">
    <source>
        <dbReference type="Pfam" id="PF05699"/>
    </source>
</evidence>
<evidence type="ECO:0000256" key="6">
    <source>
        <dbReference type="ARBA" id="ARBA00023242"/>
    </source>
</evidence>
<evidence type="ECO:0000259" key="8">
    <source>
        <dbReference type="Pfam" id="PF02892"/>
    </source>
</evidence>
<dbReference type="Pfam" id="PF05699">
    <property type="entry name" value="Dimer_Tnp_hAT"/>
    <property type="match status" value="1"/>
</dbReference>
<comment type="caution">
    <text evidence="11">The sequence shown here is derived from an EMBL/GenBank/DDBJ whole genome shotgun (WGS) entry which is preliminary data.</text>
</comment>
<dbReference type="GO" id="GO:0046983">
    <property type="term" value="F:protein dimerization activity"/>
    <property type="evidence" value="ECO:0007669"/>
    <property type="project" value="InterPro"/>
</dbReference>
<dbReference type="SUPFAM" id="SSF53098">
    <property type="entry name" value="Ribonuclease H-like"/>
    <property type="match status" value="1"/>
</dbReference>
<evidence type="ECO:0000259" key="9">
    <source>
        <dbReference type="Pfam" id="PF04937"/>
    </source>
</evidence>
<dbReference type="GO" id="GO:0008270">
    <property type="term" value="F:zinc ion binding"/>
    <property type="evidence" value="ECO:0007669"/>
    <property type="project" value="UniProtKB-KW"/>
</dbReference>
<feature type="domain" description="DUF659" evidence="9">
    <location>
        <begin position="229"/>
        <end position="289"/>
    </location>
</feature>
<protein>
    <recommendedName>
        <fullName evidence="13">BED-type domain-containing protein</fullName>
    </recommendedName>
</protein>
<feature type="compositionally biased region" description="Low complexity" evidence="7">
    <location>
        <begin position="142"/>
        <end position="152"/>
    </location>
</feature>
<dbReference type="EMBL" id="DUZY01000004">
    <property type="protein sequence ID" value="DAD34046.1"/>
    <property type="molecule type" value="Genomic_DNA"/>
</dbReference>
<dbReference type="InterPro" id="IPR012337">
    <property type="entry name" value="RNaseH-like_sf"/>
</dbReference>
<dbReference type="Pfam" id="PF02892">
    <property type="entry name" value="zf-BED"/>
    <property type="match status" value="1"/>
</dbReference>
<proteinExistence type="predicted"/>
<dbReference type="PANTHER" id="PTHR32166:SF121">
    <property type="entry name" value="DUF659 DOMAIN-CONTAINING PROTEIN"/>
    <property type="match status" value="1"/>
</dbReference>
<dbReference type="InterPro" id="IPR008906">
    <property type="entry name" value="HATC_C_dom"/>
</dbReference>
<accession>A0A822YTC7</accession>
<keyword evidence="6" id="KW-0539">Nucleus</keyword>
<keyword evidence="2" id="KW-0479">Metal-binding</keyword>
<keyword evidence="12" id="KW-1185">Reference proteome</keyword>
<evidence type="ECO:0000313" key="11">
    <source>
        <dbReference type="EMBL" id="DAD34046.1"/>
    </source>
</evidence>
<dbReference type="AlphaFoldDB" id="A0A822YTC7"/>
<evidence type="ECO:0000256" key="5">
    <source>
        <dbReference type="ARBA" id="ARBA00023125"/>
    </source>
</evidence>
<dbReference type="Proteomes" id="UP000607653">
    <property type="component" value="Unassembled WGS sequence"/>
</dbReference>
<keyword evidence="5" id="KW-0238">DNA-binding</keyword>
<dbReference type="InterPro" id="IPR007021">
    <property type="entry name" value="DUF659"/>
</dbReference>
<evidence type="ECO:0000256" key="7">
    <source>
        <dbReference type="SAM" id="MobiDB-lite"/>
    </source>
</evidence>
<sequence length="575" mass="66172">MESQSPNANTSNPVPSQESISSNVRGKTDSAWEYVSLQVDLLNGSKSMTCLYCQKTFKGRGINRMKQHLAQRKCEIAICRKVPHDVMFKMEQSLNEINDKKRSEKQLMNFVDTIAQCGMNDNDDDIEIREIDPPSTHDTYQGKKPTTSSGKGKASLGLIISHFAPRTTLGAQPGIKSVLASKGVINHVDYTVMKWLYDACIPLNVLRSRYFHPMFDALATIGPGYKAHSYHNCRTKMFKDLFQEVQMSFDKLRKDWAIYSCIIMAYDWTDTRSRTLINFLVYCPTGTAFEIGKMDYVANVVQHASRITKFVYSHIFLLLMLRKRPYWTEIIHPGATCFATNFIALDSILKQMHDLQNLVTDQSFIDSRYAKDAKGKEVRQIVLDFKFWAQCKMIVGFTSPLVNALTLADSEFRPPMGYMYHAMLHLAGYYFNLTFQYNPKPKVKSSVVMSAVFYVIKKLAIKLDDVEIKLNKELTIFENCRSNFGRPFSVKTFKSIPLGEWWSRFGCDAPNLKRIIIRILSQTCSSSGCECNWSVFERIHMKRRNRLEHQRLNDLLYVHCNLHVMDGKCFNFYVS</sequence>
<feature type="region of interest" description="Disordered" evidence="7">
    <location>
        <begin position="1"/>
        <end position="25"/>
    </location>
</feature>
<evidence type="ECO:0000256" key="4">
    <source>
        <dbReference type="ARBA" id="ARBA00022833"/>
    </source>
</evidence>
<organism evidence="11 12">
    <name type="scientific">Nelumbo nucifera</name>
    <name type="common">Sacred lotus</name>
    <dbReference type="NCBI Taxonomy" id="4432"/>
    <lineage>
        <taxon>Eukaryota</taxon>
        <taxon>Viridiplantae</taxon>
        <taxon>Streptophyta</taxon>
        <taxon>Embryophyta</taxon>
        <taxon>Tracheophyta</taxon>
        <taxon>Spermatophyta</taxon>
        <taxon>Magnoliopsida</taxon>
        <taxon>Proteales</taxon>
        <taxon>Nelumbonaceae</taxon>
        <taxon>Nelumbo</taxon>
    </lineage>
</organism>
<gene>
    <name evidence="11" type="ORF">HUJ06_004686</name>
</gene>
<evidence type="ECO:0000256" key="3">
    <source>
        <dbReference type="ARBA" id="ARBA00022771"/>
    </source>
</evidence>